<name>A0ABR0X5K3_REHGL</name>
<comment type="subcellular location">
    <subcellularLocation>
        <location evidence="1">Membrane</location>
        <topology evidence="1">Single-pass membrane protein</topology>
    </subcellularLocation>
</comment>
<feature type="region of interest" description="Disordered" evidence="5">
    <location>
        <begin position="1"/>
        <end position="26"/>
    </location>
</feature>
<dbReference type="Pfam" id="PF03168">
    <property type="entry name" value="LEA_2"/>
    <property type="match status" value="1"/>
</dbReference>
<evidence type="ECO:0000256" key="5">
    <source>
        <dbReference type="SAM" id="MobiDB-lite"/>
    </source>
</evidence>
<reference evidence="8 9" key="1">
    <citation type="journal article" date="2021" name="Comput. Struct. Biotechnol. J.">
        <title>De novo genome assembly of the potent medicinal plant Rehmannia glutinosa using nanopore technology.</title>
        <authorList>
            <person name="Ma L."/>
            <person name="Dong C."/>
            <person name="Song C."/>
            <person name="Wang X."/>
            <person name="Zheng X."/>
            <person name="Niu Y."/>
            <person name="Chen S."/>
            <person name="Feng W."/>
        </authorList>
    </citation>
    <scope>NUCLEOTIDE SEQUENCE [LARGE SCALE GENOMIC DNA]</scope>
    <source>
        <strain evidence="8">DH-2019</strain>
    </source>
</reference>
<evidence type="ECO:0000256" key="2">
    <source>
        <dbReference type="ARBA" id="ARBA00022692"/>
    </source>
</evidence>
<accession>A0ABR0X5K3</accession>
<evidence type="ECO:0000313" key="8">
    <source>
        <dbReference type="EMBL" id="KAK6153630.1"/>
    </source>
</evidence>
<evidence type="ECO:0000256" key="1">
    <source>
        <dbReference type="ARBA" id="ARBA00004167"/>
    </source>
</evidence>
<sequence length="266" mass="29697">MTAAKHSDTPSFGQPLLSEPHSSHPQPPQYVIVLPPRLSHYRHRLLRKSCQRRLICATIILFLAAAAYVLWPSDPQLSVVRLSLDRLHFHTTPQISLDVTLDLTVKVWNKDFYSIAYDSLVVAIGYRGKRLGFMTSDGGRIRARGSSYVNATLQLDGAEVLSDVILLLEDLTKGAIPFDTESEISGKLGLFFFDLPLKRGEWSGDLMFVGKRSLEVSPGGDEIGSLLWELGRCTACSYNEEEAKISCEVIVNTRNQTIARQNCYPE</sequence>
<proteinExistence type="predicted"/>
<dbReference type="EMBL" id="JABTTQ020000006">
    <property type="protein sequence ID" value="KAK6153630.1"/>
    <property type="molecule type" value="Genomic_DNA"/>
</dbReference>
<dbReference type="InterPro" id="IPR004864">
    <property type="entry name" value="LEA_2"/>
</dbReference>
<dbReference type="Proteomes" id="UP001318860">
    <property type="component" value="Unassembled WGS sequence"/>
</dbReference>
<organism evidence="8 9">
    <name type="scientific">Rehmannia glutinosa</name>
    <name type="common">Chinese foxglove</name>
    <dbReference type="NCBI Taxonomy" id="99300"/>
    <lineage>
        <taxon>Eukaryota</taxon>
        <taxon>Viridiplantae</taxon>
        <taxon>Streptophyta</taxon>
        <taxon>Embryophyta</taxon>
        <taxon>Tracheophyta</taxon>
        <taxon>Spermatophyta</taxon>
        <taxon>Magnoliopsida</taxon>
        <taxon>eudicotyledons</taxon>
        <taxon>Gunneridae</taxon>
        <taxon>Pentapetalae</taxon>
        <taxon>asterids</taxon>
        <taxon>lamiids</taxon>
        <taxon>Lamiales</taxon>
        <taxon>Orobanchaceae</taxon>
        <taxon>Rehmannieae</taxon>
        <taxon>Rehmannia</taxon>
    </lineage>
</organism>
<evidence type="ECO:0000256" key="4">
    <source>
        <dbReference type="ARBA" id="ARBA00023136"/>
    </source>
</evidence>
<keyword evidence="9" id="KW-1185">Reference proteome</keyword>
<evidence type="ECO:0000259" key="7">
    <source>
        <dbReference type="Pfam" id="PF03168"/>
    </source>
</evidence>
<dbReference type="Gene3D" id="2.60.40.1820">
    <property type="match status" value="1"/>
</dbReference>
<gene>
    <name evidence="8" type="ORF">DH2020_013269</name>
</gene>
<feature type="transmembrane region" description="Helical" evidence="6">
    <location>
        <begin position="54"/>
        <end position="71"/>
    </location>
</feature>
<evidence type="ECO:0000256" key="3">
    <source>
        <dbReference type="ARBA" id="ARBA00022989"/>
    </source>
</evidence>
<dbReference type="InterPro" id="IPR044839">
    <property type="entry name" value="NDR1-like"/>
</dbReference>
<feature type="domain" description="Late embryogenesis abundant protein LEA-2 subgroup" evidence="7">
    <location>
        <begin position="104"/>
        <end position="198"/>
    </location>
</feature>
<dbReference type="SUPFAM" id="SSF117070">
    <property type="entry name" value="LEA14-like"/>
    <property type="match status" value="1"/>
</dbReference>
<comment type="caution">
    <text evidence="8">The sequence shown here is derived from an EMBL/GenBank/DDBJ whole genome shotgun (WGS) entry which is preliminary data.</text>
</comment>
<keyword evidence="2 6" id="KW-0812">Transmembrane</keyword>
<protein>
    <recommendedName>
        <fullName evidence="7">Late embryogenesis abundant protein LEA-2 subgroup domain-containing protein</fullName>
    </recommendedName>
</protein>
<dbReference type="PANTHER" id="PTHR31234">
    <property type="entry name" value="LATE EMBRYOGENESIS ABUNDANT (LEA) HYDROXYPROLINE-RICH GLYCOPROTEIN FAMILY"/>
    <property type="match status" value="1"/>
</dbReference>
<evidence type="ECO:0000313" key="9">
    <source>
        <dbReference type="Proteomes" id="UP001318860"/>
    </source>
</evidence>
<evidence type="ECO:0000256" key="6">
    <source>
        <dbReference type="SAM" id="Phobius"/>
    </source>
</evidence>
<dbReference type="PANTHER" id="PTHR31234:SF4">
    <property type="entry name" value="EXPRESSED PROTEIN"/>
    <property type="match status" value="1"/>
</dbReference>
<keyword evidence="4 6" id="KW-0472">Membrane</keyword>
<keyword evidence="3 6" id="KW-1133">Transmembrane helix</keyword>
<feature type="compositionally biased region" description="Low complexity" evidence="5">
    <location>
        <begin position="14"/>
        <end position="24"/>
    </location>
</feature>